<feature type="signal peptide" evidence="1">
    <location>
        <begin position="1"/>
        <end position="19"/>
    </location>
</feature>
<proteinExistence type="predicted"/>
<dbReference type="Proteomes" id="UP000297258">
    <property type="component" value="Unassembled WGS sequence"/>
</dbReference>
<evidence type="ECO:0000313" key="3">
    <source>
        <dbReference type="EMBL" id="TFW33660.1"/>
    </source>
</evidence>
<evidence type="ECO:0000259" key="2">
    <source>
        <dbReference type="Pfam" id="PF13474"/>
    </source>
</evidence>
<dbReference type="SUPFAM" id="SSF54427">
    <property type="entry name" value="NTF2-like"/>
    <property type="match status" value="1"/>
</dbReference>
<organism evidence="3 4">
    <name type="scientific">Massilia horti</name>
    <dbReference type="NCBI Taxonomy" id="2562153"/>
    <lineage>
        <taxon>Bacteria</taxon>
        <taxon>Pseudomonadati</taxon>
        <taxon>Pseudomonadota</taxon>
        <taxon>Betaproteobacteria</taxon>
        <taxon>Burkholderiales</taxon>
        <taxon>Oxalobacteraceae</taxon>
        <taxon>Telluria group</taxon>
        <taxon>Massilia</taxon>
    </lineage>
</organism>
<dbReference type="EMBL" id="SPUM01000038">
    <property type="protein sequence ID" value="TFW33660.1"/>
    <property type="molecule type" value="Genomic_DNA"/>
</dbReference>
<evidence type="ECO:0000256" key="1">
    <source>
        <dbReference type="SAM" id="SignalP"/>
    </source>
</evidence>
<dbReference type="Pfam" id="PF13474">
    <property type="entry name" value="SnoaL_3"/>
    <property type="match status" value="1"/>
</dbReference>
<sequence length="163" mass="18662">MKRLLIACWLLLASVAAHAQQDAALTRQVNAFMDEWHDDAAHARMAYFDKIAQDGVYIGTDKNELWHRDEFKAWAKRFFERKAAWSFKATRRNVYFSPDRSFIWFDEILDTPNMGPCMASGVIRKTAHGFEIVHYQLSMAVPNEVNGQVVTLIKQAQSAPAGR</sequence>
<dbReference type="OrthoDB" id="271716at2"/>
<keyword evidence="1" id="KW-0732">Signal</keyword>
<gene>
    <name evidence="3" type="ORF">E4O92_06520</name>
</gene>
<dbReference type="AlphaFoldDB" id="A0A4Y9T6N5"/>
<protein>
    <recommendedName>
        <fullName evidence="2">SnoaL-like domain-containing protein</fullName>
    </recommendedName>
</protein>
<name>A0A4Y9T6N5_9BURK</name>
<comment type="caution">
    <text evidence="3">The sequence shown here is derived from an EMBL/GenBank/DDBJ whole genome shotgun (WGS) entry which is preliminary data.</text>
</comment>
<reference evidence="3 4" key="1">
    <citation type="submission" date="2019-03" db="EMBL/GenBank/DDBJ databases">
        <title>Draft genome of Massilia hortus sp. nov., a novel bacterial species of the Oxalobacteraceae family.</title>
        <authorList>
            <person name="Peta V."/>
            <person name="Raths R."/>
            <person name="Bucking H."/>
        </authorList>
    </citation>
    <scope>NUCLEOTIDE SEQUENCE [LARGE SCALE GENOMIC DNA]</scope>
    <source>
        <strain evidence="3 4">ONC3</strain>
    </source>
</reference>
<evidence type="ECO:0000313" key="4">
    <source>
        <dbReference type="Proteomes" id="UP000297258"/>
    </source>
</evidence>
<keyword evidence="4" id="KW-1185">Reference proteome</keyword>
<accession>A0A4Y9T6N5</accession>
<dbReference type="InterPro" id="IPR037401">
    <property type="entry name" value="SnoaL-like"/>
</dbReference>
<dbReference type="InterPro" id="IPR032710">
    <property type="entry name" value="NTF2-like_dom_sf"/>
</dbReference>
<feature type="chain" id="PRO_5021428151" description="SnoaL-like domain-containing protein" evidence="1">
    <location>
        <begin position="20"/>
        <end position="163"/>
    </location>
</feature>
<feature type="domain" description="SnoaL-like" evidence="2">
    <location>
        <begin position="29"/>
        <end position="142"/>
    </location>
</feature>